<dbReference type="GO" id="GO:0032259">
    <property type="term" value="P:methylation"/>
    <property type="evidence" value="ECO:0007669"/>
    <property type="project" value="UniProtKB-KW"/>
</dbReference>
<dbReference type="PANTHER" id="PTHR43591:SF24">
    <property type="entry name" value="2-METHOXY-6-POLYPRENYL-1,4-BENZOQUINOL METHYLASE, MITOCHONDRIAL"/>
    <property type="match status" value="1"/>
</dbReference>
<dbReference type="InterPro" id="IPR029063">
    <property type="entry name" value="SAM-dependent_MTases_sf"/>
</dbReference>
<dbReference type="SUPFAM" id="SSF53335">
    <property type="entry name" value="S-adenosyl-L-methionine-dependent methyltransferases"/>
    <property type="match status" value="1"/>
</dbReference>
<sequence length="313" mass="35712">MANDKVMPDNEYDIGERSYHSVKGAQYTLPNDAAEHHRLETQAVHLSALMDDNIIHSPITRPVRKVLDVGCGTGIVTDVLAKQYPTAKVFGLDLTPVPTIKGRQVSPNITFVQGDILNLDESSKDGGGLLPNGTAAVKEGGFDLIYSRLLLAGMYNWPEYLRTAQSLLSPGTGWVEIHDLDWHWYDADNKIISNDWKWFTTLRQAAEERGLDYECGSRTAGWMKDAGLVDITVKVYRWPWGGQWEEKEHMRAFGNYYVPAMKKMLWYNIPKVTEHKGYSEEQIGTWRKQMIEDFEPAKGKHWKFYVTCGRRPE</sequence>
<evidence type="ECO:0000313" key="1">
    <source>
        <dbReference type="EMBL" id="KAF2740884.1"/>
    </source>
</evidence>
<name>A0A9P4RCP0_9PLEO</name>
<dbReference type="GO" id="GO:0008168">
    <property type="term" value="F:methyltransferase activity"/>
    <property type="evidence" value="ECO:0007669"/>
    <property type="project" value="UniProtKB-KW"/>
</dbReference>
<dbReference type="PANTHER" id="PTHR43591">
    <property type="entry name" value="METHYLTRANSFERASE"/>
    <property type="match status" value="1"/>
</dbReference>
<organism evidence="1 2">
    <name type="scientific">Polyplosphaeria fusca</name>
    <dbReference type="NCBI Taxonomy" id="682080"/>
    <lineage>
        <taxon>Eukaryota</taxon>
        <taxon>Fungi</taxon>
        <taxon>Dikarya</taxon>
        <taxon>Ascomycota</taxon>
        <taxon>Pezizomycotina</taxon>
        <taxon>Dothideomycetes</taxon>
        <taxon>Pleosporomycetidae</taxon>
        <taxon>Pleosporales</taxon>
        <taxon>Tetraplosphaeriaceae</taxon>
        <taxon>Polyplosphaeria</taxon>
    </lineage>
</organism>
<reference evidence="1" key="1">
    <citation type="journal article" date="2020" name="Stud. Mycol.">
        <title>101 Dothideomycetes genomes: a test case for predicting lifestyles and emergence of pathogens.</title>
        <authorList>
            <person name="Haridas S."/>
            <person name="Albert R."/>
            <person name="Binder M."/>
            <person name="Bloem J."/>
            <person name="Labutti K."/>
            <person name="Salamov A."/>
            <person name="Andreopoulos B."/>
            <person name="Baker S."/>
            <person name="Barry K."/>
            <person name="Bills G."/>
            <person name="Bluhm B."/>
            <person name="Cannon C."/>
            <person name="Castanera R."/>
            <person name="Culley D."/>
            <person name="Daum C."/>
            <person name="Ezra D."/>
            <person name="Gonzalez J."/>
            <person name="Henrissat B."/>
            <person name="Kuo A."/>
            <person name="Liang C."/>
            <person name="Lipzen A."/>
            <person name="Lutzoni F."/>
            <person name="Magnuson J."/>
            <person name="Mondo S."/>
            <person name="Nolan M."/>
            <person name="Ohm R."/>
            <person name="Pangilinan J."/>
            <person name="Park H.-J."/>
            <person name="Ramirez L."/>
            <person name="Alfaro M."/>
            <person name="Sun H."/>
            <person name="Tritt A."/>
            <person name="Yoshinaga Y."/>
            <person name="Zwiers L.-H."/>
            <person name="Turgeon B."/>
            <person name="Goodwin S."/>
            <person name="Spatafora J."/>
            <person name="Crous P."/>
            <person name="Grigoriev I."/>
        </authorList>
    </citation>
    <scope>NUCLEOTIDE SEQUENCE</scope>
    <source>
        <strain evidence="1">CBS 125425</strain>
    </source>
</reference>
<evidence type="ECO:0000313" key="2">
    <source>
        <dbReference type="Proteomes" id="UP000799444"/>
    </source>
</evidence>
<dbReference type="Pfam" id="PF13489">
    <property type="entry name" value="Methyltransf_23"/>
    <property type="match status" value="1"/>
</dbReference>
<protein>
    <submittedName>
        <fullName evidence="1">S-adenosyl-L-methionine-dependent methyltransferase</fullName>
    </submittedName>
</protein>
<dbReference type="Proteomes" id="UP000799444">
    <property type="component" value="Unassembled WGS sequence"/>
</dbReference>
<gene>
    <name evidence="1" type="ORF">EJ04DRAFT_571648</name>
</gene>
<dbReference type="Gene3D" id="3.40.50.150">
    <property type="entry name" value="Vaccinia Virus protein VP39"/>
    <property type="match status" value="1"/>
</dbReference>
<comment type="caution">
    <text evidence="1">The sequence shown here is derived from an EMBL/GenBank/DDBJ whole genome shotgun (WGS) entry which is preliminary data.</text>
</comment>
<dbReference type="EMBL" id="ML996098">
    <property type="protein sequence ID" value="KAF2740884.1"/>
    <property type="molecule type" value="Genomic_DNA"/>
</dbReference>
<keyword evidence="1" id="KW-0808">Transferase</keyword>
<keyword evidence="2" id="KW-1185">Reference proteome</keyword>
<accession>A0A9P4RCP0</accession>
<dbReference type="OrthoDB" id="10017101at2759"/>
<keyword evidence="1" id="KW-0489">Methyltransferase</keyword>
<proteinExistence type="predicted"/>
<dbReference type="CDD" id="cd02440">
    <property type="entry name" value="AdoMet_MTases"/>
    <property type="match status" value="1"/>
</dbReference>
<dbReference type="AlphaFoldDB" id="A0A9P4RCP0"/>